<accession>A0A7D9DIT7</accession>
<dbReference type="SUPFAM" id="SSF52540">
    <property type="entry name" value="P-loop containing nucleoside triphosphate hydrolases"/>
    <property type="match status" value="1"/>
</dbReference>
<dbReference type="PANTHER" id="PTHR45690:SF19">
    <property type="entry name" value="NACHT, LRR AND PYD DOMAINS-CONTAINING PROTEIN 3"/>
    <property type="match status" value="1"/>
</dbReference>
<dbReference type="InterPro" id="IPR050637">
    <property type="entry name" value="NLRP_innate_immun_reg"/>
</dbReference>
<keyword evidence="2" id="KW-0963">Cytoplasm</keyword>
<dbReference type="EMBL" id="CACRXK020001097">
    <property type="protein sequence ID" value="CAB3986954.1"/>
    <property type="molecule type" value="Genomic_DNA"/>
</dbReference>
<dbReference type="Gene3D" id="1.20.1440.80">
    <property type="entry name" value="Gap junction channel protein cysteine-rich domain"/>
    <property type="match status" value="1"/>
</dbReference>
<dbReference type="InterPro" id="IPR007111">
    <property type="entry name" value="NACHT_NTPase"/>
</dbReference>
<dbReference type="Gene3D" id="3.40.50.300">
    <property type="entry name" value="P-loop containing nucleotide triphosphate hydrolases"/>
    <property type="match status" value="1"/>
</dbReference>
<dbReference type="PROSITE" id="PS50837">
    <property type="entry name" value="NACHT"/>
    <property type="match status" value="1"/>
</dbReference>
<evidence type="ECO:0000313" key="4">
    <source>
        <dbReference type="EMBL" id="CAB3986954.1"/>
    </source>
</evidence>
<protein>
    <submittedName>
        <fullName evidence="4">Uncharacterized protein</fullName>
    </submittedName>
</protein>
<dbReference type="Pfam" id="PF05729">
    <property type="entry name" value="NACHT"/>
    <property type="match status" value="1"/>
</dbReference>
<dbReference type="GO" id="GO:0005737">
    <property type="term" value="C:cytoplasm"/>
    <property type="evidence" value="ECO:0007669"/>
    <property type="project" value="UniProtKB-SubCell"/>
</dbReference>
<name>A0A7D9DIT7_PARCT</name>
<reference evidence="4" key="1">
    <citation type="submission" date="2020-04" db="EMBL/GenBank/DDBJ databases">
        <authorList>
            <person name="Alioto T."/>
            <person name="Alioto T."/>
            <person name="Gomez Garrido J."/>
        </authorList>
    </citation>
    <scope>NUCLEOTIDE SEQUENCE</scope>
    <source>
        <strain evidence="4">A484AB</strain>
    </source>
</reference>
<evidence type="ECO:0000256" key="3">
    <source>
        <dbReference type="ARBA" id="ARBA00022737"/>
    </source>
</evidence>
<comment type="caution">
    <text evidence="4">The sequence shown here is derived from an EMBL/GenBank/DDBJ whole genome shotgun (WGS) entry which is preliminary data.</text>
</comment>
<proteinExistence type="predicted"/>
<evidence type="ECO:0000256" key="1">
    <source>
        <dbReference type="ARBA" id="ARBA00004496"/>
    </source>
</evidence>
<organism evidence="4 5">
    <name type="scientific">Paramuricea clavata</name>
    <name type="common">Red gorgonian</name>
    <name type="synonym">Violescent sea-whip</name>
    <dbReference type="NCBI Taxonomy" id="317549"/>
    <lineage>
        <taxon>Eukaryota</taxon>
        <taxon>Metazoa</taxon>
        <taxon>Cnidaria</taxon>
        <taxon>Anthozoa</taxon>
        <taxon>Octocorallia</taxon>
        <taxon>Malacalcyonacea</taxon>
        <taxon>Plexauridae</taxon>
        <taxon>Paramuricea</taxon>
    </lineage>
</organism>
<evidence type="ECO:0000313" key="5">
    <source>
        <dbReference type="Proteomes" id="UP001152795"/>
    </source>
</evidence>
<dbReference type="AlphaFoldDB" id="A0A7D9DIT7"/>
<sequence length="456" mass="52345">MESLFKFLPHKSYNTFGLVFLTLFVSIGVVIIGIASDFESKATLKCNPDEALASDLSTRKYIETRCYLKYVQEFYPTFPLYVLFVINFGLVLLLSFIYAYSVKHRVEIFANSPSGTASGAEHESQPLSGIISQAASDPMAHQSSTRHFVFTVYLSHLIICRILPLAVFASLLLNSSNFPVKFHCHWPMNSMSSTHVNLTQTNISIVECTFPMGQKKEKVSATVITINVLFSTEAFIELAFLLWSTCKDHSLMGDMKFCCVYLLRKRNRITKLMKNIRKNVSHGVFYLHDDFGEQRLTRRKLEEIYINLTIQEGREATWSSRRKFQNRHETYEAHLKPPVDATTLTTTANLFKPTGASENHPRTILVVGRPGIGKTLLTKKILHEWQQQSLEFWHGKIVILIRFRNFQQEKTSLREMLRHSDGLNMSSADFNCTYEYICLMPRNVVLIFDGLDELKF</sequence>
<keyword evidence="3" id="KW-0677">Repeat</keyword>
<dbReference type="OrthoDB" id="5971823at2759"/>
<evidence type="ECO:0000256" key="2">
    <source>
        <dbReference type="ARBA" id="ARBA00022490"/>
    </source>
</evidence>
<dbReference type="Proteomes" id="UP001152795">
    <property type="component" value="Unassembled WGS sequence"/>
</dbReference>
<dbReference type="PANTHER" id="PTHR45690">
    <property type="entry name" value="NACHT, LRR AND PYD DOMAINS-CONTAINING PROTEIN 12"/>
    <property type="match status" value="1"/>
</dbReference>
<gene>
    <name evidence="4" type="ORF">PACLA_8A047791</name>
</gene>
<dbReference type="InterPro" id="IPR027417">
    <property type="entry name" value="P-loop_NTPase"/>
</dbReference>
<keyword evidence="5" id="KW-1185">Reference proteome</keyword>
<comment type="subcellular location">
    <subcellularLocation>
        <location evidence="1">Cytoplasm</location>
    </subcellularLocation>
</comment>
<dbReference type="InterPro" id="IPR038359">
    <property type="entry name" value="Connexin_N_sf"/>
</dbReference>